<evidence type="ECO:0000256" key="14">
    <source>
        <dbReference type="ARBA" id="ARBA00023136"/>
    </source>
</evidence>
<keyword evidence="9" id="KW-0067">ATP-binding</keyword>
<dbReference type="InterPro" id="IPR050510">
    <property type="entry name" value="Cation_transp_ATPase_P-type"/>
</dbReference>
<dbReference type="SMART" id="SM00831">
    <property type="entry name" value="Cation_ATPase_N"/>
    <property type="match status" value="1"/>
</dbReference>
<dbReference type="KEGG" id="mtp:Mthe_1471"/>
<dbReference type="GO" id="GO:1902600">
    <property type="term" value="P:proton transmembrane transport"/>
    <property type="evidence" value="ECO:0007669"/>
    <property type="project" value="TreeGrafter"/>
</dbReference>
<evidence type="ECO:0000256" key="5">
    <source>
        <dbReference type="ARBA" id="ARBA00022692"/>
    </source>
</evidence>
<name>A0B971_METTP</name>
<evidence type="ECO:0000256" key="11">
    <source>
        <dbReference type="ARBA" id="ARBA00022989"/>
    </source>
</evidence>
<keyword evidence="11 15" id="KW-1133">Transmembrane helix</keyword>
<dbReference type="InterPro" id="IPR001757">
    <property type="entry name" value="P_typ_ATPase"/>
</dbReference>
<keyword evidence="13" id="KW-0406">Ion transport</keyword>
<dbReference type="GO" id="GO:0140581">
    <property type="term" value="F:P-type monovalent copper transporter activity"/>
    <property type="evidence" value="ECO:0007669"/>
    <property type="project" value="UniProtKB-EC"/>
</dbReference>
<evidence type="ECO:0000256" key="1">
    <source>
        <dbReference type="ARBA" id="ARBA00004651"/>
    </source>
</evidence>
<dbReference type="GO" id="GO:0046872">
    <property type="term" value="F:metal ion binding"/>
    <property type="evidence" value="ECO:0007669"/>
    <property type="project" value="UniProtKB-KW"/>
</dbReference>
<dbReference type="InterPro" id="IPR023214">
    <property type="entry name" value="HAD_sf"/>
</dbReference>
<evidence type="ECO:0000313" key="17">
    <source>
        <dbReference type="EMBL" id="ABK15245.1"/>
    </source>
</evidence>
<keyword evidence="14 15" id="KW-0472">Membrane</keyword>
<dbReference type="GO" id="GO:0030007">
    <property type="term" value="P:intracellular potassium ion homeostasis"/>
    <property type="evidence" value="ECO:0007669"/>
    <property type="project" value="TreeGrafter"/>
</dbReference>
<evidence type="ECO:0000256" key="13">
    <source>
        <dbReference type="ARBA" id="ARBA00023065"/>
    </source>
</evidence>
<evidence type="ECO:0000313" key="18">
    <source>
        <dbReference type="Proteomes" id="UP000000674"/>
    </source>
</evidence>
<dbReference type="InterPro" id="IPR059000">
    <property type="entry name" value="ATPase_P-type_domA"/>
</dbReference>
<keyword evidence="4" id="KW-1003">Cell membrane</keyword>
<dbReference type="SUPFAM" id="SSF56784">
    <property type="entry name" value="HAD-like"/>
    <property type="match status" value="1"/>
</dbReference>
<keyword evidence="7" id="KW-0547">Nucleotide-binding</keyword>
<evidence type="ECO:0000256" key="3">
    <source>
        <dbReference type="ARBA" id="ARBA00022448"/>
    </source>
</evidence>
<dbReference type="GeneID" id="4461926"/>
<dbReference type="OrthoDB" id="8588at2157"/>
<dbReference type="Pfam" id="PF00702">
    <property type="entry name" value="Hydrolase"/>
    <property type="match status" value="1"/>
</dbReference>
<dbReference type="SFLD" id="SFLDG00002">
    <property type="entry name" value="C1.7:_P-type_atpase_like"/>
    <property type="match status" value="1"/>
</dbReference>
<dbReference type="InterPro" id="IPR023299">
    <property type="entry name" value="ATPase_P-typ_cyto_dom_N"/>
</dbReference>
<dbReference type="SFLD" id="SFLDS00003">
    <property type="entry name" value="Haloacid_Dehalogenase"/>
    <property type="match status" value="1"/>
</dbReference>
<protein>
    <recommendedName>
        <fullName evidence="2">P-type Cu(+) transporter</fullName>
        <ecNumber evidence="2">7.2.2.8</ecNumber>
    </recommendedName>
</protein>
<keyword evidence="18" id="KW-1185">Reference proteome</keyword>
<dbReference type="InterPro" id="IPR023298">
    <property type="entry name" value="ATPase_P-typ_TM_dom_sf"/>
</dbReference>
<dbReference type="GO" id="GO:0005391">
    <property type="term" value="F:P-type sodium:potassium-exchanging transporter activity"/>
    <property type="evidence" value="ECO:0007669"/>
    <property type="project" value="TreeGrafter"/>
</dbReference>
<evidence type="ECO:0000256" key="12">
    <source>
        <dbReference type="ARBA" id="ARBA00023008"/>
    </source>
</evidence>
<feature type="transmembrane region" description="Helical" evidence="15">
    <location>
        <begin position="740"/>
        <end position="761"/>
    </location>
</feature>
<dbReference type="HOGENOM" id="CLU_002360_3_3_2"/>
<evidence type="ECO:0000256" key="4">
    <source>
        <dbReference type="ARBA" id="ARBA00022475"/>
    </source>
</evidence>
<dbReference type="Pfam" id="PF00689">
    <property type="entry name" value="Cation_ATPase_C"/>
    <property type="match status" value="1"/>
</dbReference>
<feature type="transmembrane region" description="Helical" evidence="15">
    <location>
        <begin position="63"/>
        <end position="79"/>
    </location>
</feature>
<keyword evidence="6" id="KW-0479">Metal-binding</keyword>
<dbReference type="GO" id="GO:0005886">
    <property type="term" value="C:plasma membrane"/>
    <property type="evidence" value="ECO:0007669"/>
    <property type="project" value="UniProtKB-SubCell"/>
</dbReference>
<dbReference type="FunFam" id="3.40.50.1000:FF:000144">
    <property type="entry name" value="copper-transporting ATPase 1 isoform X2"/>
    <property type="match status" value="1"/>
</dbReference>
<dbReference type="PANTHER" id="PTHR43294:SF21">
    <property type="entry name" value="CATION TRANSPORTING ATPASE"/>
    <property type="match status" value="1"/>
</dbReference>
<dbReference type="GO" id="GO:0036376">
    <property type="term" value="P:sodium ion export across plasma membrane"/>
    <property type="evidence" value="ECO:0007669"/>
    <property type="project" value="TreeGrafter"/>
</dbReference>
<feature type="transmembrane region" description="Helical" evidence="15">
    <location>
        <begin position="773"/>
        <end position="792"/>
    </location>
</feature>
<dbReference type="SFLD" id="SFLDF00027">
    <property type="entry name" value="p-type_atpase"/>
    <property type="match status" value="1"/>
</dbReference>
<dbReference type="GO" id="GO:1990573">
    <property type="term" value="P:potassium ion import across plasma membrane"/>
    <property type="evidence" value="ECO:0007669"/>
    <property type="project" value="TreeGrafter"/>
</dbReference>
<comment type="subcellular location">
    <subcellularLocation>
        <location evidence="1">Cell membrane</location>
        <topology evidence="1">Multi-pass membrane protein</topology>
    </subcellularLocation>
</comment>
<keyword evidence="10" id="KW-1278">Translocase</keyword>
<dbReference type="PRINTS" id="PR00120">
    <property type="entry name" value="HATPASE"/>
</dbReference>
<sequence>MVAVGLSSADAQRRLIEEGYNELPSERRRGLLSIAMDVLKEPMISLLIACGAIYFLLGDRREALILIFFVLVVISITLYQERRAEGALNALRALSSPRALVIRDGTPVRIPGREVVRGDLIVLEEGDRVPADAAVISCTSLLVDESILTGESMPVRKIPCEDKEYQEVMPPGGDDVPFVYTGTLVVQGRGLARVVATGSRTLMGRIGASLKSIELEESRLKRETRSIVRRLTLFGLALSTVLLIAYALETGDLLRGLLAGITLTMAILPEEFPVVLTIFLALGAWRLSRINVLTRNLSAIETLGSVTVLCTDKTGTVTLNRMRVRKIFARGRIYDVDGALPEDVHDVVEFGILAGRRDPFNPMEIALQELGRRELNGTEHIHNDWTFVQEYPLTDDILAMSMVWMHGGEYVIAAKGAPESIFDLCHLDGEELNKIYEVVERMAADGLRVLGVARAAISESELPDGQHGFDFQFMGLLGFSDTIRPGVPDAVNECQRAGVRVMLITGDHPITAASIASSINLNRGSVLTGPEIESMSDEELSKRLRDANIFARMVPEQKLRLVELLKSQGEIVAMTGDGVNDAPALKSSHIGIAMGSRGTDVARESADIVLLDDDFSSIVKAIRLGRRIFDNIRKATAYILAIHVPIAGMSILPVALGQPLLLMPVHIAFLELVIDPACSIAFEAEAEESDVMSRPPMNPKAPLVSTGVIALGALQGISVLAVLSTIYLMSIVGDMNEVRALIFTTLVLANLLLILTNRSWSQTILQSIKTRNSALWMIFGGTVLLLSMILYIPSLREMFHFGYLHPKDIMICLALASTSVLWFEAWKMIFRRGRAGSE</sequence>
<dbReference type="Gene3D" id="1.20.1110.10">
    <property type="entry name" value="Calcium-transporting ATPase, transmembrane domain"/>
    <property type="match status" value="3"/>
</dbReference>
<dbReference type="InterPro" id="IPR018303">
    <property type="entry name" value="ATPase_P-typ_P_site"/>
</dbReference>
<dbReference type="EMBL" id="CP000477">
    <property type="protein sequence ID" value="ABK15245.1"/>
    <property type="molecule type" value="Genomic_DNA"/>
</dbReference>
<feature type="transmembrane region" description="Helical" evidence="15">
    <location>
        <begin position="661"/>
        <end position="682"/>
    </location>
</feature>
<dbReference type="SUPFAM" id="SSF81660">
    <property type="entry name" value="Metal cation-transporting ATPase, ATP-binding domain N"/>
    <property type="match status" value="1"/>
</dbReference>
<dbReference type="GO" id="GO:0005524">
    <property type="term" value="F:ATP binding"/>
    <property type="evidence" value="ECO:0007669"/>
    <property type="project" value="UniProtKB-KW"/>
</dbReference>
<dbReference type="InterPro" id="IPR036412">
    <property type="entry name" value="HAD-like_sf"/>
</dbReference>
<dbReference type="GO" id="GO:0016887">
    <property type="term" value="F:ATP hydrolysis activity"/>
    <property type="evidence" value="ECO:0007669"/>
    <property type="project" value="InterPro"/>
</dbReference>
<dbReference type="GO" id="GO:0006883">
    <property type="term" value="P:intracellular sodium ion homeostasis"/>
    <property type="evidence" value="ECO:0007669"/>
    <property type="project" value="TreeGrafter"/>
</dbReference>
<reference evidence="17 18" key="1">
    <citation type="submission" date="2006-10" db="EMBL/GenBank/DDBJ databases">
        <title>Complete sequence of Methanosaeta thermophila PT.</title>
        <authorList>
            <consortium name="US DOE Joint Genome Institute"/>
            <person name="Copeland A."/>
            <person name="Lucas S."/>
            <person name="Lapidus A."/>
            <person name="Barry K."/>
            <person name="Detter J.C."/>
            <person name="Glavina del Rio T."/>
            <person name="Hammon N."/>
            <person name="Israni S."/>
            <person name="Pitluck S."/>
            <person name="Chain P."/>
            <person name="Malfatti S."/>
            <person name="Shin M."/>
            <person name="Vergez L."/>
            <person name="Schmutz J."/>
            <person name="Larimer F."/>
            <person name="Land M."/>
            <person name="Hauser L."/>
            <person name="Kyrpides N."/>
            <person name="Kim E."/>
            <person name="Smith K.S."/>
            <person name="Ingram-Smith C."/>
            <person name="Richardson P."/>
        </authorList>
    </citation>
    <scope>NUCLEOTIDE SEQUENCE [LARGE SCALE GENOMIC DNA]</scope>
    <source>
        <strain evidence="18">DSM 6194 / JCM 14653 / NBRC 101360 / PT</strain>
    </source>
</reference>
<keyword evidence="12" id="KW-0186">Copper</keyword>
<evidence type="ECO:0000256" key="9">
    <source>
        <dbReference type="ARBA" id="ARBA00022840"/>
    </source>
</evidence>
<feature type="transmembrane region" description="Helical" evidence="15">
    <location>
        <begin position="703"/>
        <end position="728"/>
    </location>
</feature>
<feature type="transmembrane region" description="Helical" evidence="15">
    <location>
        <begin position="635"/>
        <end position="655"/>
    </location>
</feature>
<feature type="transmembrane region" description="Helical" evidence="15">
    <location>
        <begin position="804"/>
        <end position="823"/>
    </location>
</feature>
<dbReference type="Gene3D" id="2.70.150.10">
    <property type="entry name" value="Calcium-transporting ATPase, cytoplasmic transduction domain A"/>
    <property type="match status" value="1"/>
</dbReference>
<dbReference type="Gene3D" id="3.40.50.1000">
    <property type="entry name" value="HAD superfamily/HAD-like"/>
    <property type="match status" value="3"/>
</dbReference>
<accession>A0B971</accession>
<dbReference type="Pfam" id="PF00122">
    <property type="entry name" value="E1-E2_ATPase"/>
    <property type="match status" value="1"/>
</dbReference>
<feature type="transmembrane region" description="Helical" evidence="15">
    <location>
        <begin position="260"/>
        <end position="285"/>
    </location>
</feature>
<evidence type="ECO:0000259" key="16">
    <source>
        <dbReference type="SMART" id="SM00831"/>
    </source>
</evidence>
<feature type="domain" description="Cation-transporting P-type ATPase N-terminal" evidence="16">
    <location>
        <begin position="2"/>
        <end position="59"/>
    </location>
</feature>
<feature type="transmembrane region" description="Helical" evidence="15">
    <location>
        <begin position="227"/>
        <end position="248"/>
    </location>
</feature>
<keyword evidence="3" id="KW-0813">Transport</keyword>
<dbReference type="InterPro" id="IPR008250">
    <property type="entry name" value="ATPase_P-typ_transduc_dom_A_sf"/>
</dbReference>
<keyword evidence="5 15" id="KW-0812">Transmembrane</keyword>
<evidence type="ECO:0000256" key="7">
    <source>
        <dbReference type="ARBA" id="ARBA00022741"/>
    </source>
</evidence>
<dbReference type="PANTHER" id="PTHR43294">
    <property type="entry name" value="SODIUM/POTASSIUM-TRANSPORTING ATPASE SUBUNIT ALPHA"/>
    <property type="match status" value="1"/>
</dbReference>
<gene>
    <name evidence="17" type="ordered locus">Mthe_1471</name>
</gene>
<dbReference type="STRING" id="349307.Mthe_1471"/>
<evidence type="ECO:0000256" key="8">
    <source>
        <dbReference type="ARBA" id="ARBA00022796"/>
    </source>
</evidence>
<dbReference type="NCBIfam" id="TIGR01494">
    <property type="entry name" value="ATPase_P-type"/>
    <property type="match status" value="2"/>
</dbReference>
<dbReference type="RefSeq" id="WP_011696637.1">
    <property type="nucleotide sequence ID" value="NC_008553.1"/>
</dbReference>
<organism evidence="17 18">
    <name type="scientific">Methanothrix thermoacetophila (strain DSM 6194 / JCM 14653 / NBRC 101360 / PT)</name>
    <name type="common">Methanosaeta thermophila</name>
    <dbReference type="NCBI Taxonomy" id="349307"/>
    <lineage>
        <taxon>Archaea</taxon>
        <taxon>Methanobacteriati</taxon>
        <taxon>Methanobacteriota</taxon>
        <taxon>Stenosarchaea group</taxon>
        <taxon>Methanomicrobia</taxon>
        <taxon>Methanotrichales</taxon>
        <taxon>Methanotrichaceae</taxon>
        <taxon>Methanothrix</taxon>
    </lineage>
</organism>
<dbReference type="InterPro" id="IPR006068">
    <property type="entry name" value="ATPase_P-typ_cation-transptr_C"/>
</dbReference>
<keyword evidence="17" id="KW-0378">Hydrolase</keyword>
<feature type="transmembrane region" description="Helical" evidence="15">
    <location>
        <begin position="38"/>
        <end position="57"/>
    </location>
</feature>
<dbReference type="InterPro" id="IPR004014">
    <property type="entry name" value="ATPase_P-typ_cation-transptr_N"/>
</dbReference>
<dbReference type="AlphaFoldDB" id="A0B971"/>
<dbReference type="Pfam" id="PF00690">
    <property type="entry name" value="Cation_ATPase_N"/>
    <property type="match status" value="1"/>
</dbReference>
<dbReference type="PROSITE" id="PS00154">
    <property type="entry name" value="ATPASE_E1_E2"/>
    <property type="match status" value="1"/>
</dbReference>
<dbReference type="InterPro" id="IPR044492">
    <property type="entry name" value="P_typ_ATPase_HD_dom"/>
</dbReference>
<dbReference type="SUPFAM" id="SSF81653">
    <property type="entry name" value="Calcium ATPase, transduction domain A"/>
    <property type="match status" value="1"/>
</dbReference>
<dbReference type="EC" id="7.2.2.8" evidence="2"/>
<dbReference type="Gene3D" id="3.40.1110.10">
    <property type="entry name" value="Calcium-transporting ATPase, cytoplasmic domain N"/>
    <property type="match status" value="2"/>
</dbReference>
<evidence type="ECO:0000256" key="15">
    <source>
        <dbReference type="SAM" id="Phobius"/>
    </source>
</evidence>
<keyword evidence="8" id="KW-0187">Copper transport</keyword>
<evidence type="ECO:0000256" key="10">
    <source>
        <dbReference type="ARBA" id="ARBA00022967"/>
    </source>
</evidence>
<dbReference type="Proteomes" id="UP000000674">
    <property type="component" value="Chromosome"/>
</dbReference>
<evidence type="ECO:0000256" key="6">
    <source>
        <dbReference type="ARBA" id="ARBA00022723"/>
    </source>
</evidence>
<evidence type="ECO:0000256" key="2">
    <source>
        <dbReference type="ARBA" id="ARBA00012517"/>
    </source>
</evidence>
<dbReference type="PRINTS" id="PR00119">
    <property type="entry name" value="CATATPASE"/>
</dbReference>
<dbReference type="SUPFAM" id="SSF81665">
    <property type="entry name" value="Calcium ATPase, transmembrane domain M"/>
    <property type="match status" value="1"/>
</dbReference>
<proteinExistence type="predicted"/>